<organism evidence="2 3">
    <name type="scientific">Rotaria sordida</name>
    <dbReference type="NCBI Taxonomy" id="392033"/>
    <lineage>
        <taxon>Eukaryota</taxon>
        <taxon>Metazoa</taxon>
        <taxon>Spiralia</taxon>
        <taxon>Gnathifera</taxon>
        <taxon>Rotifera</taxon>
        <taxon>Eurotatoria</taxon>
        <taxon>Bdelloidea</taxon>
        <taxon>Philodinida</taxon>
        <taxon>Philodinidae</taxon>
        <taxon>Rotaria</taxon>
    </lineage>
</organism>
<dbReference type="PANTHER" id="PTHR37490">
    <property type="entry name" value="EXPRESSED PROTEIN"/>
    <property type="match status" value="1"/>
</dbReference>
<gene>
    <name evidence="2" type="ORF">ZHD862_LOCUS23878</name>
</gene>
<evidence type="ECO:0000313" key="2">
    <source>
        <dbReference type="EMBL" id="CAF1221229.1"/>
    </source>
</evidence>
<feature type="transmembrane region" description="Helical" evidence="1">
    <location>
        <begin position="20"/>
        <end position="39"/>
    </location>
</feature>
<comment type="caution">
    <text evidence="2">The sequence shown here is derived from an EMBL/GenBank/DDBJ whole genome shotgun (WGS) entry which is preliminary data.</text>
</comment>
<keyword evidence="1" id="KW-0472">Membrane</keyword>
<evidence type="ECO:0000256" key="1">
    <source>
        <dbReference type="SAM" id="Phobius"/>
    </source>
</evidence>
<dbReference type="EMBL" id="CAJNOT010001581">
    <property type="protein sequence ID" value="CAF1221229.1"/>
    <property type="molecule type" value="Genomic_DNA"/>
</dbReference>
<dbReference type="PANTHER" id="PTHR37490:SF2">
    <property type="match status" value="1"/>
</dbReference>
<dbReference type="AlphaFoldDB" id="A0A814XW59"/>
<dbReference type="InterPro" id="IPR021838">
    <property type="entry name" value="DUF3431"/>
</dbReference>
<accession>A0A814XW59</accession>
<name>A0A814XW59_9BILA</name>
<sequence>MNISFQKITKSKDYILSIGFPRSFLFFMVLLLFLLFIFYRCQFSSLAFIVSTYKPLVHHHHHHQIRINRSRDLVAYLRYIIDHYSNLPSSIAFVHGHRTSWHQRDPSDIVTALRALQCHKYNYMPLTNKKPEHEFKQNSRNRQDRVNYNLWKAVLQKELRPAPANGIRTHCYVTFAVKREAILTHPTIVYSNILDYLLTTSYSDYYTITGRRSTLLINHSIY</sequence>
<dbReference type="Proteomes" id="UP000663864">
    <property type="component" value="Unassembled WGS sequence"/>
</dbReference>
<keyword evidence="1" id="KW-1133">Transmembrane helix</keyword>
<reference evidence="2" key="1">
    <citation type="submission" date="2021-02" db="EMBL/GenBank/DDBJ databases">
        <authorList>
            <person name="Nowell W R."/>
        </authorList>
    </citation>
    <scope>NUCLEOTIDE SEQUENCE</scope>
</reference>
<evidence type="ECO:0000313" key="3">
    <source>
        <dbReference type="Proteomes" id="UP000663864"/>
    </source>
</evidence>
<keyword evidence="1" id="KW-0812">Transmembrane</keyword>
<proteinExistence type="predicted"/>
<protein>
    <submittedName>
        <fullName evidence="2">Uncharacterized protein</fullName>
    </submittedName>
</protein>
<dbReference type="Pfam" id="PF11913">
    <property type="entry name" value="DUF3431"/>
    <property type="match status" value="1"/>
</dbReference>